<evidence type="ECO:0000256" key="3">
    <source>
        <dbReference type="ARBA" id="ARBA00022679"/>
    </source>
</evidence>
<dbReference type="EMBL" id="MGIL01000016">
    <property type="protein sequence ID" value="OGM88099.1"/>
    <property type="molecule type" value="Genomic_DNA"/>
</dbReference>
<accession>A0A1F8DJB2</accession>
<dbReference type="GO" id="GO:0006011">
    <property type="term" value="P:UDP-alpha-D-glucose metabolic process"/>
    <property type="evidence" value="ECO:0007669"/>
    <property type="project" value="InterPro"/>
</dbReference>
<evidence type="ECO:0000256" key="1">
    <source>
        <dbReference type="ARBA" id="ARBA00006890"/>
    </source>
</evidence>
<proteinExistence type="inferred from homology"/>
<gene>
    <name evidence="7" type="ORF">A2573_02805</name>
</gene>
<comment type="caution">
    <text evidence="7">The sequence shown here is derived from an EMBL/GenBank/DDBJ whole genome shotgun (WGS) entry which is preliminary data.</text>
</comment>
<evidence type="ECO:0000256" key="4">
    <source>
        <dbReference type="ARBA" id="ARBA00022695"/>
    </source>
</evidence>
<name>A0A1F8DJB2_9BACT</name>
<dbReference type="PANTHER" id="PTHR43197:SF1">
    <property type="entry name" value="UTP--GLUCOSE-1-PHOSPHATE URIDYLYLTRANSFERASE"/>
    <property type="match status" value="1"/>
</dbReference>
<dbReference type="InterPro" id="IPR005835">
    <property type="entry name" value="NTP_transferase_dom"/>
</dbReference>
<organism evidence="7 8">
    <name type="scientific">Candidatus Woesebacteria bacterium RIFOXYD1_FULL_43_18</name>
    <dbReference type="NCBI Taxonomy" id="1802551"/>
    <lineage>
        <taxon>Bacteria</taxon>
        <taxon>Candidatus Woeseibacteriota</taxon>
    </lineage>
</organism>
<dbReference type="AlphaFoldDB" id="A0A1F8DJB2"/>
<evidence type="ECO:0000313" key="8">
    <source>
        <dbReference type="Proteomes" id="UP000177596"/>
    </source>
</evidence>
<keyword evidence="4 7" id="KW-0548">Nucleotidyltransferase</keyword>
<evidence type="ECO:0000313" key="7">
    <source>
        <dbReference type="EMBL" id="OGM88099.1"/>
    </source>
</evidence>
<protein>
    <recommendedName>
        <fullName evidence="2">UTP--glucose-1-phosphate uridylyltransferase</fullName>
        <ecNumber evidence="2">2.7.7.9</ecNumber>
    </recommendedName>
</protein>
<dbReference type="InterPro" id="IPR029044">
    <property type="entry name" value="Nucleotide-diphossugar_trans"/>
</dbReference>
<evidence type="ECO:0000259" key="6">
    <source>
        <dbReference type="Pfam" id="PF00483"/>
    </source>
</evidence>
<dbReference type="Pfam" id="PF00483">
    <property type="entry name" value="NTP_transferase"/>
    <property type="match status" value="1"/>
</dbReference>
<dbReference type="Gene3D" id="3.90.550.10">
    <property type="entry name" value="Spore Coat Polysaccharide Biosynthesis Protein SpsA, Chain A"/>
    <property type="match status" value="1"/>
</dbReference>
<dbReference type="EC" id="2.7.7.9" evidence="2"/>
<evidence type="ECO:0000256" key="2">
    <source>
        <dbReference type="ARBA" id="ARBA00012415"/>
    </source>
</evidence>
<comment type="similarity">
    <text evidence="1">Belongs to the UDPGP type 2 family.</text>
</comment>
<keyword evidence="3 7" id="KW-0808">Transferase</keyword>
<dbReference type="InterPro" id="IPR005771">
    <property type="entry name" value="GalU_uridylyltTrfase_bac/arc"/>
</dbReference>
<comment type="catalytic activity">
    <reaction evidence="5">
        <text>alpha-D-glucose 1-phosphate + UTP + H(+) = UDP-alpha-D-glucose + diphosphate</text>
        <dbReference type="Rhea" id="RHEA:19889"/>
        <dbReference type="ChEBI" id="CHEBI:15378"/>
        <dbReference type="ChEBI" id="CHEBI:33019"/>
        <dbReference type="ChEBI" id="CHEBI:46398"/>
        <dbReference type="ChEBI" id="CHEBI:58601"/>
        <dbReference type="ChEBI" id="CHEBI:58885"/>
        <dbReference type="EC" id="2.7.7.9"/>
    </reaction>
</comment>
<dbReference type="PANTHER" id="PTHR43197">
    <property type="entry name" value="UTP--GLUCOSE-1-PHOSPHATE URIDYLYLTRANSFERASE"/>
    <property type="match status" value="1"/>
</dbReference>
<feature type="domain" description="Nucleotidyl transferase" evidence="6">
    <location>
        <begin position="16"/>
        <end position="277"/>
    </location>
</feature>
<dbReference type="Proteomes" id="UP000177596">
    <property type="component" value="Unassembled WGS sequence"/>
</dbReference>
<reference evidence="7 8" key="1">
    <citation type="journal article" date="2016" name="Nat. Commun.">
        <title>Thousands of microbial genomes shed light on interconnected biogeochemical processes in an aquifer system.</title>
        <authorList>
            <person name="Anantharaman K."/>
            <person name="Brown C.T."/>
            <person name="Hug L.A."/>
            <person name="Sharon I."/>
            <person name="Castelle C.J."/>
            <person name="Probst A.J."/>
            <person name="Thomas B.C."/>
            <person name="Singh A."/>
            <person name="Wilkins M.J."/>
            <person name="Karaoz U."/>
            <person name="Brodie E.L."/>
            <person name="Williams K.H."/>
            <person name="Hubbard S.S."/>
            <person name="Banfield J.F."/>
        </authorList>
    </citation>
    <scope>NUCLEOTIDE SEQUENCE [LARGE SCALE GENOMIC DNA]</scope>
</reference>
<dbReference type="CDD" id="cd02541">
    <property type="entry name" value="UGPase_prokaryotic"/>
    <property type="match status" value="1"/>
</dbReference>
<dbReference type="SUPFAM" id="SSF53448">
    <property type="entry name" value="Nucleotide-diphospho-sugar transferases"/>
    <property type="match status" value="1"/>
</dbReference>
<dbReference type="GO" id="GO:0003983">
    <property type="term" value="F:UTP:glucose-1-phosphate uridylyltransferase activity"/>
    <property type="evidence" value="ECO:0007669"/>
    <property type="project" value="UniProtKB-EC"/>
</dbReference>
<evidence type="ECO:0000256" key="5">
    <source>
        <dbReference type="ARBA" id="ARBA00048128"/>
    </source>
</evidence>
<sequence>MPDTLTPPTAVKKIRKAVIPAAGFGTRFLPQTKAMPKEMLPIVDKPVIQYVVEEAVESGVEDVIIVTGASKRAIEDHFDIPNADLVNNLLAAGKEKQLEELRRIAEMANFVYVRQKGAYGNGTPVLAAEAVVGNESFAVMWGDEFIKSDPPRLKQMIDVWNKYGGVVISGVRIESKDHLSRYGIAELEPVEGKVFEIKRIVEKPLPEDAPSNLATHGAYILPPEIFDALRKLEPGKGGEIWLVDAINILREQGVPIYACEIENGKYYDTGNKIEYLKTVVEFALDHPDINGDFREYLKGLKI</sequence>